<dbReference type="Proteomes" id="UP001283361">
    <property type="component" value="Unassembled WGS sequence"/>
</dbReference>
<protein>
    <submittedName>
        <fullName evidence="1">Uncharacterized protein</fullName>
    </submittedName>
</protein>
<dbReference type="EMBL" id="JAWDGP010001251">
    <property type="protein sequence ID" value="KAK3793396.1"/>
    <property type="molecule type" value="Genomic_DNA"/>
</dbReference>
<reference evidence="1" key="1">
    <citation type="journal article" date="2023" name="G3 (Bethesda)">
        <title>A reference genome for the long-term kleptoplast-retaining sea slug Elysia crispata morphotype clarki.</title>
        <authorList>
            <person name="Eastman K.E."/>
            <person name="Pendleton A.L."/>
            <person name="Shaikh M.A."/>
            <person name="Suttiyut T."/>
            <person name="Ogas R."/>
            <person name="Tomko P."/>
            <person name="Gavelis G."/>
            <person name="Widhalm J.R."/>
            <person name="Wisecaver J.H."/>
        </authorList>
    </citation>
    <scope>NUCLEOTIDE SEQUENCE</scope>
    <source>
        <strain evidence="1">ECLA1</strain>
    </source>
</reference>
<proteinExistence type="predicted"/>
<gene>
    <name evidence="1" type="ORF">RRG08_039202</name>
</gene>
<accession>A0AAE1E3Z7</accession>
<comment type="caution">
    <text evidence="1">The sequence shown here is derived from an EMBL/GenBank/DDBJ whole genome shotgun (WGS) entry which is preliminary data.</text>
</comment>
<organism evidence="1 2">
    <name type="scientific">Elysia crispata</name>
    <name type="common">lettuce slug</name>
    <dbReference type="NCBI Taxonomy" id="231223"/>
    <lineage>
        <taxon>Eukaryota</taxon>
        <taxon>Metazoa</taxon>
        <taxon>Spiralia</taxon>
        <taxon>Lophotrochozoa</taxon>
        <taxon>Mollusca</taxon>
        <taxon>Gastropoda</taxon>
        <taxon>Heterobranchia</taxon>
        <taxon>Euthyneura</taxon>
        <taxon>Panpulmonata</taxon>
        <taxon>Sacoglossa</taxon>
        <taxon>Placobranchoidea</taxon>
        <taxon>Plakobranchidae</taxon>
        <taxon>Elysia</taxon>
    </lineage>
</organism>
<name>A0AAE1E3Z7_9GAST</name>
<dbReference type="AlphaFoldDB" id="A0AAE1E3Z7"/>
<evidence type="ECO:0000313" key="2">
    <source>
        <dbReference type="Proteomes" id="UP001283361"/>
    </source>
</evidence>
<keyword evidence="2" id="KW-1185">Reference proteome</keyword>
<sequence>MGGGTRRLAEVRPRHAVSALPTAGEPLEIWTGRDVEHSRSKSWLQINAGRDKVPKSGILNTHLRTRRDFLSIL</sequence>
<evidence type="ECO:0000313" key="1">
    <source>
        <dbReference type="EMBL" id="KAK3793396.1"/>
    </source>
</evidence>